<proteinExistence type="inferred from homology"/>
<dbReference type="EMBL" id="CP002529">
    <property type="protein sequence ID" value="ADY00431.1"/>
    <property type="molecule type" value="Genomic_DNA"/>
</dbReference>
<dbReference type="eggNOG" id="arCOG01282">
    <property type="taxonomic scope" value="Archaea"/>
</dbReference>
<dbReference type="PIRSF" id="PIRSF000429">
    <property type="entry name" value="Ac-CoA_Ac_transf"/>
    <property type="match status" value="1"/>
</dbReference>
<keyword evidence="2" id="KW-0808">Transferase</keyword>
<feature type="domain" description="Thiolase N-terminal" evidence="5">
    <location>
        <begin position="5"/>
        <end position="264"/>
    </location>
</feature>
<dbReference type="Pfam" id="PF00108">
    <property type="entry name" value="Thiolase_N"/>
    <property type="match status" value="1"/>
</dbReference>
<evidence type="ECO:0000313" key="8">
    <source>
        <dbReference type="Proteomes" id="UP000007485"/>
    </source>
</evidence>
<dbReference type="KEGG" id="vmo:VMUT_0215"/>
<dbReference type="InterPro" id="IPR020613">
    <property type="entry name" value="Thiolase_CS"/>
</dbReference>
<reference evidence="7 8" key="1">
    <citation type="journal article" date="2011" name="J. Bacteriol.">
        <title>Complete genome sequence of 'Vulcanisaeta moutnovskia' strain 768-28, a novel member of the hyperthermophilic crenarchaeal genus vulcanisaeta.</title>
        <authorList>
            <person name="Gumerov V.M."/>
            <person name="Mardanov A.V."/>
            <person name="Beletsky A.V."/>
            <person name="Prokofeva M.I."/>
            <person name="Bonch-Osmolovskaya E.A."/>
            <person name="Ravin N.V."/>
            <person name="Skryabin K.G."/>
        </authorList>
    </citation>
    <scope>NUCLEOTIDE SEQUENCE [LARGE SCALE GENOMIC DNA]</scope>
    <source>
        <strain evidence="7 8">768-28</strain>
    </source>
</reference>
<dbReference type="CDD" id="cd00751">
    <property type="entry name" value="thiolase"/>
    <property type="match status" value="1"/>
</dbReference>
<evidence type="ECO:0000259" key="5">
    <source>
        <dbReference type="Pfam" id="PF00108"/>
    </source>
</evidence>
<gene>
    <name evidence="7" type="ordered locus">VMUT_0215</name>
</gene>
<dbReference type="STRING" id="985053.VMUT_0215"/>
<dbReference type="RefSeq" id="WP_013603594.1">
    <property type="nucleotide sequence ID" value="NC_015151.1"/>
</dbReference>
<dbReference type="Pfam" id="PF02803">
    <property type="entry name" value="Thiolase_C"/>
    <property type="match status" value="1"/>
</dbReference>
<dbReference type="InterPro" id="IPR020615">
    <property type="entry name" value="Thiolase_acyl_enz_int_AS"/>
</dbReference>
<sequence>MSQDVVITGFVRTPIGKFGSAFKNVKTPYLAAEAIKALIRRTGIDGKLIDEVVFGSTLQGGMGQNLSRFAALLAGLPSSISAFTVNRVCSSGMQAIIEAIRALKVGDVNVVIAGGAESMSTQPLALPHEARWGVKHLIGRDLKFIDLMIYDGLMDPTNMMLMGQEADKVAMEHEITREELDRVAYESHMRALRATENKYYLELEPVDTVINGEKIYLDKDEGIRPDTSLEKLAKLKPAFGPNGLHTAGNSSQLSDGAASLLLTTMDKAKELGLKPVAKIVGYAWHMLEPWRFPEAPIYVIRKLLSKVGWSVNDVDVFEVNEAFAVVNVLVNKELGIPYEKMNIFGGAIALGHPLGASGARIVTTLISALMHVGGKRGVAALCHGTGGATAVAIEML</sequence>
<evidence type="ECO:0000256" key="1">
    <source>
        <dbReference type="ARBA" id="ARBA00010982"/>
    </source>
</evidence>
<dbReference type="PROSITE" id="PS00737">
    <property type="entry name" value="THIOLASE_2"/>
    <property type="match status" value="1"/>
</dbReference>
<dbReference type="GeneID" id="10287867"/>
<evidence type="ECO:0000256" key="4">
    <source>
        <dbReference type="ARBA" id="ARBA00023315"/>
    </source>
</evidence>
<dbReference type="PANTHER" id="PTHR18919">
    <property type="entry name" value="ACETYL-COA C-ACYLTRANSFERASE"/>
    <property type="match status" value="1"/>
</dbReference>
<keyword evidence="3" id="KW-0414">Isoprene biosynthesis</keyword>
<dbReference type="Proteomes" id="UP000007485">
    <property type="component" value="Chromosome"/>
</dbReference>
<dbReference type="GO" id="GO:0003988">
    <property type="term" value="F:acetyl-CoA C-acyltransferase activity"/>
    <property type="evidence" value="ECO:0007669"/>
    <property type="project" value="UniProtKB-ARBA"/>
</dbReference>
<accession>F0QT10</accession>
<comment type="similarity">
    <text evidence="1">Belongs to the thiolase-like superfamily. Thiolase family.</text>
</comment>
<evidence type="ECO:0000259" key="6">
    <source>
        <dbReference type="Pfam" id="PF02803"/>
    </source>
</evidence>
<dbReference type="InterPro" id="IPR002155">
    <property type="entry name" value="Thiolase"/>
</dbReference>
<name>F0QT10_VULM7</name>
<evidence type="ECO:0000313" key="7">
    <source>
        <dbReference type="EMBL" id="ADY00431.1"/>
    </source>
</evidence>
<dbReference type="PANTHER" id="PTHR18919:SF107">
    <property type="entry name" value="ACETYL-COA ACETYLTRANSFERASE, CYTOSOLIC"/>
    <property type="match status" value="1"/>
</dbReference>
<protein>
    <submittedName>
        <fullName evidence="7">Acetyl-CoA acetyltransferase</fullName>
    </submittedName>
</protein>
<evidence type="ECO:0000256" key="3">
    <source>
        <dbReference type="ARBA" id="ARBA00023229"/>
    </source>
</evidence>
<dbReference type="HOGENOM" id="CLU_031026_0_0_2"/>
<dbReference type="NCBIfam" id="TIGR01930">
    <property type="entry name" value="AcCoA-C-Actrans"/>
    <property type="match status" value="1"/>
</dbReference>
<dbReference type="Gene3D" id="3.40.47.10">
    <property type="match status" value="1"/>
</dbReference>
<evidence type="ECO:0000256" key="2">
    <source>
        <dbReference type="ARBA" id="ARBA00022679"/>
    </source>
</evidence>
<dbReference type="OrthoDB" id="25212at2157"/>
<feature type="domain" description="Thiolase C-terminal" evidence="6">
    <location>
        <begin position="273"/>
        <end position="394"/>
    </location>
</feature>
<dbReference type="InterPro" id="IPR020610">
    <property type="entry name" value="Thiolase_AS"/>
</dbReference>
<dbReference type="InterPro" id="IPR020616">
    <property type="entry name" value="Thiolase_N"/>
</dbReference>
<dbReference type="GO" id="GO:0008299">
    <property type="term" value="P:isoprenoid biosynthetic process"/>
    <property type="evidence" value="ECO:0007669"/>
    <property type="project" value="UniProtKB-KW"/>
</dbReference>
<dbReference type="PROSITE" id="PS00099">
    <property type="entry name" value="THIOLASE_3"/>
    <property type="match status" value="1"/>
</dbReference>
<keyword evidence="8" id="KW-1185">Reference proteome</keyword>
<organism evidence="7 8">
    <name type="scientific">Vulcanisaeta moutnovskia (strain 768-28)</name>
    <dbReference type="NCBI Taxonomy" id="985053"/>
    <lineage>
        <taxon>Archaea</taxon>
        <taxon>Thermoproteota</taxon>
        <taxon>Thermoprotei</taxon>
        <taxon>Thermoproteales</taxon>
        <taxon>Thermoproteaceae</taxon>
        <taxon>Vulcanisaeta</taxon>
    </lineage>
</organism>
<dbReference type="AlphaFoldDB" id="F0QT10"/>
<keyword evidence="4" id="KW-0012">Acyltransferase</keyword>
<dbReference type="SUPFAM" id="SSF53901">
    <property type="entry name" value="Thiolase-like"/>
    <property type="match status" value="2"/>
</dbReference>
<dbReference type="InterPro" id="IPR016039">
    <property type="entry name" value="Thiolase-like"/>
</dbReference>
<dbReference type="PROSITE" id="PS00098">
    <property type="entry name" value="THIOLASE_1"/>
    <property type="match status" value="1"/>
</dbReference>
<dbReference type="InterPro" id="IPR020617">
    <property type="entry name" value="Thiolase_C"/>
</dbReference>